<feature type="transmembrane region" description="Helical" evidence="2">
    <location>
        <begin position="980"/>
        <end position="1006"/>
    </location>
</feature>
<feature type="region of interest" description="Disordered" evidence="1">
    <location>
        <begin position="1"/>
        <end position="25"/>
    </location>
</feature>
<evidence type="ECO:0000256" key="2">
    <source>
        <dbReference type="SAM" id="Phobius"/>
    </source>
</evidence>
<name>A0ABN9WVR0_9DINO</name>
<keyword evidence="4" id="KW-1185">Reference proteome</keyword>
<feature type="transmembrane region" description="Helical" evidence="2">
    <location>
        <begin position="1144"/>
        <end position="1167"/>
    </location>
</feature>
<evidence type="ECO:0000313" key="4">
    <source>
        <dbReference type="Proteomes" id="UP001189429"/>
    </source>
</evidence>
<keyword evidence="2" id="KW-0472">Membrane</keyword>
<dbReference type="EMBL" id="CAUYUJ010019185">
    <property type="protein sequence ID" value="CAK0889247.1"/>
    <property type="molecule type" value="Genomic_DNA"/>
</dbReference>
<sequence length="1208" mass="134657">MRSHSWLRASTSAGSSSTAAPRAPRSRRWAQVSGALWRTRVTQKRFWLIRQALNGLLRRRRLTGWAVEVLVGHCTFAGLLSRGTLSVFHTVYAFMRKSYAEPSVLWHEARQELETFRGLLVFLESDWTLQWNDLAAATDSSLEAGAVATTRWPRSLVAEVGRVQERAHFRGPAAAETDGAALEAAGFWRDADGEWRLAEGVIDDDEQAAAWEVPAAGLASSRWRTKQVQRWRFEEGILIKEARALAMGVRRVAQSVFGAACRQLILSDNMSVVLSFNRSRAKEFALLVQVRRLQAYCLARNLKVSARNLTGPLMPVFALNLCTQGRLRETPPPPPGTPARRPRLRVRAASAEPAAPISRQFAARESGSRAPQGPQLLPKLTAARRAQDWRARLSLAELPSAPKLPRRERDLQALPQDWSHPIVASSVDGGSTSDDQQVEPASERREGEPLKEAARGRALTMAPGMGEAMAGHVNHLSFEGPENAKGCQERAGLMHGFGEFLRQDKAMTPRAWKGLQGRRRLAPRRGRRARPLALRCGLAWRMGVQNALPMAVLLLAMVSGYFWPSRRLKLARGNIIASAMGECRRWSLLLLLDNRPQRSETRLSGVGVMLDNGVLARLPRLVPAQEGSTVTAVDDRWSGEGANESCVWPTCAKHRVPCETKMVGRCVGVPCMTKGAVCYVGRCFCPEGYCGEPYLPHMGRCVPQVVYEGATPPSFEMGDWLRVFSSMGDPDRYPRLWELRDRWHQLPLSPTCRPAAALLVVGLAVAHLTGVAMCNRFLDCVWCSRRSPDGPFVFCAVQRRKDESPSERWSRGGRRCIWPAGAAVMVFVICAAGLVTRSSNWEKGVHIISAQVRHLSDNSANLLNRTQQLNDTASNLSTVVQKMAKCKRNPLMSHVGSRFVDATTDLAHMVHVFDKSIRDVKNEAIRFRDRQQEQGHYVWVWWMCFPLVLMCVLSLAMMVEVVSARYSFCLSRRAERSSAFYAFFFVPTIGLLALIFACMLSSIIGLSQICRDVDDNFIRYAEDLSILHGDHGTIANVARFYLRGDIFNPLDHYADLIENWLVGLHRRGSRSIQGVQDPPRWRIIPQGYTCSALHELDVPGIHAVVRAVIGTARGVLNATNVYPYYQESIRGYVCNHVPSAVGTFLVWQVLVGLFFFPLTAVATHQYLHHATAQKEMLMRGASEGEASDSDSDDVENSETVPTYFTRVT</sequence>
<feature type="compositionally biased region" description="Basic and acidic residues" evidence="1">
    <location>
        <begin position="441"/>
        <end position="453"/>
    </location>
</feature>
<gene>
    <name evidence="3" type="ORF">PCOR1329_LOCUS69842</name>
</gene>
<feature type="region of interest" description="Disordered" evidence="1">
    <location>
        <begin position="1180"/>
        <end position="1208"/>
    </location>
</feature>
<accession>A0ABN9WVR0</accession>
<comment type="caution">
    <text evidence="3">The sequence shown here is derived from an EMBL/GenBank/DDBJ whole genome shotgun (WGS) entry which is preliminary data.</text>
</comment>
<protein>
    <submittedName>
        <fullName evidence="3">Uncharacterized protein</fullName>
    </submittedName>
</protein>
<keyword evidence="2" id="KW-0812">Transmembrane</keyword>
<organism evidence="3 4">
    <name type="scientific">Prorocentrum cordatum</name>
    <dbReference type="NCBI Taxonomy" id="2364126"/>
    <lineage>
        <taxon>Eukaryota</taxon>
        <taxon>Sar</taxon>
        <taxon>Alveolata</taxon>
        <taxon>Dinophyceae</taxon>
        <taxon>Prorocentrales</taxon>
        <taxon>Prorocentraceae</taxon>
        <taxon>Prorocentrum</taxon>
    </lineage>
</organism>
<keyword evidence="2" id="KW-1133">Transmembrane helix</keyword>
<feature type="region of interest" description="Disordered" evidence="1">
    <location>
        <begin position="413"/>
        <end position="453"/>
    </location>
</feature>
<evidence type="ECO:0000256" key="1">
    <source>
        <dbReference type="SAM" id="MobiDB-lite"/>
    </source>
</evidence>
<feature type="transmembrane region" description="Helical" evidence="2">
    <location>
        <begin position="816"/>
        <end position="835"/>
    </location>
</feature>
<feature type="region of interest" description="Disordered" evidence="1">
    <location>
        <begin position="325"/>
        <end position="378"/>
    </location>
</feature>
<feature type="compositionally biased region" description="Acidic residues" evidence="1">
    <location>
        <begin position="1185"/>
        <end position="1196"/>
    </location>
</feature>
<feature type="compositionally biased region" description="Polar residues" evidence="1">
    <location>
        <begin position="1197"/>
        <end position="1208"/>
    </location>
</feature>
<proteinExistence type="predicted"/>
<evidence type="ECO:0000313" key="3">
    <source>
        <dbReference type="EMBL" id="CAK0889247.1"/>
    </source>
</evidence>
<reference evidence="3" key="1">
    <citation type="submission" date="2023-10" db="EMBL/GenBank/DDBJ databases">
        <authorList>
            <person name="Chen Y."/>
            <person name="Shah S."/>
            <person name="Dougan E. K."/>
            <person name="Thang M."/>
            <person name="Chan C."/>
        </authorList>
    </citation>
    <scope>NUCLEOTIDE SEQUENCE [LARGE SCALE GENOMIC DNA]</scope>
</reference>
<feature type="transmembrane region" description="Helical" evidence="2">
    <location>
        <begin position="939"/>
        <end position="959"/>
    </location>
</feature>
<feature type="compositionally biased region" description="Low complexity" evidence="1">
    <location>
        <begin position="8"/>
        <end position="23"/>
    </location>
</feature>
<dbReference type="Proteomes" id="UP001189429">
    <property type="component" value="Unassembled WGS sequence"/>
</dbReference>